<dbReference type="Proteomes" id="UP000298381">
    <property type="component" value="Unassembled WGS sequence"/>
</dbReference>
<accession>A0A4Z0D8E9</accession>
<evidence type="ECO:0000256" key="2">
    <source>
        <dbReference type="HAMAP-Rule" id="MF_00457"/>
    </source>
</evidence>
<dbReference type="InterPro" id="IPR036866">
    <property type="entry name" value="RibonucZ/Hydroxyglut_hydro"/>
</dbReference>
<dbReference type="EMBL" id="SRIB01000003">
    <property type="protein sequence ID" value="TFZ41120.1"/>
    <property type="molecule type" value="Genomic_DNA"/>
</dbReference>
<dbReference type="PANTHER" id="PTHR43546">
    <property type="entry name" value="UPF0173 METAL-DEPENDENT HYDROLASE MJ1163-RELATED"/>
    <property type="match status" value="1"/>
</dbReference>
<proteinExistence type="inferred from homology"/>
<evidence type="ECO:0000259" key="3">
    <source>
        <dbReference type="SMART" id="SM00849"/>
    </source>
</evidence>
<dbReference type="InterPro" id="IPR050114">
    <property type="entry name" value="UPF0173_UPF0282_UlaG_hydrolase"/>
</dbReference>
<feature type="domain" description="Metallo-beta-lactamase" evidence="3">
    <location>
        <begin position="7"/>
        <end position="191"/>
    </location>
</feature>
<protein>
    <recommendedName>
        <fullName evidence="2">UPF0173 metal-dependent hydrolase E4100_03205</fullName>
    </recommendedName>
</protein>
<dbReference type="AlphaFoldDB" id="A0A4Z0D8E9"/>
<organism evidence="4 5">
    <name type="scientific">Soehngenia longivitae</name>
    <dbReference type="NCBI Taxonomy" id="2562294"/>
    <lineage>
        <taxon>Bacteria</taxon>
        <taxon>Bacillati</taxon>
        <taxon>Bacillota</taxon>
        <taxon>Tissierellia</taxon>
        <taxon>Tissierellales</taxon>
        <taxon>Tissierellaceae</taxon>
        <taxon>Soehngenia</taxon>
    </lineage>
</organism>
<dbReference type="GO" id="GO:0016787">
    <property type="term" value="F:hydrolase activity"/>
    <property type="evidence" value="ECO:0007669"/>
    <property type="project" value="UniProtKB-UniRule"/>
</dbReference>
<dbReference type="HAMAP" id="MF_00457">
    <property type="entry name" value="UPF0173"/>
    <property type="match status" value="1"/>
</dbReference>
<name>A0A4Z0D8E9_9FIRM</name>
<dbReference type="PANTHER" id="PTHR43546:SF3">
    <property type="entry name" value="UPF0173 METAL-DEPENDENT HYDROLASE MJ1163"/>
    <property type="match status" value="1"/>
</dbReference>
<keyword evidence="1 2" id="KW-0378">Hydrolase</keyword>
<dbReference type="Gene3D" id="3.60.15.10">
    <property type="entry name" value="Ribonuclease Z/Hydroxyacylglutathione hydrolase-like"/>
    <property type="match status" value="1"/>
</dbReference>
<dbReference type="SUPFAM" id="SSF56281">
    <property type="entry name" value="Metallo-hydrolase/oxidoreductase"/>
    <property type="match status" value="1"/>
</dbReference>
<dbReference type="OrthoDB" id="9789133at2"/>
<dbReference type="RefSeq" id="WP_135270601.1">
    <property type="nucleotide sequence ID" value="NZ_SRIB01000003.1"/>
</dbReference>
<comment type="caution">
    <text evidence="4">The sequence shown here is derived from an EMBL/GenBank/DDBJ whole genome shotgun (WGS) entry which is preliminary data.</text>
</comment>
<dbReference type="SMART" id="SM00849">
    <property type="entry name" value="Lactamase_B"/>
    <property type="match status" value="1"/>
</dbReference>
<gene>
    <name evidence="4" type="ORF">E4100_03205</name>
</gene>
<evidence type="ECO:0000313" key="4">
    <source>
        <dbReference type="EMBL" id="TFZ41120.1"/>
    </source>
</evidence>
<keyword evidence="5" id="KW-1185">Reference proteome</keyword>
<dbReference type="Pfam" id="PF12706">
    <property type="entry name" value="Lactamase_B_2"/>
    <property type="match status" value="1"/>
</dbReference>
<dbReference type="NCBIfam" id="NF001911">
    <property type="entry name" value="PRK00685.1"/>
    <property type="match status" value="1"/>
</dbReference>
<evidence type="ECO:0000313" key="5">
    <source>
        <dbReference type="Proteomes" id="UP000298381"/>
    </source>
</evidence>
<sequence length="225" mass="24786">MKLTYLSHSVFILENDGFKAIFDPFITGNPLAKVLPIDINNITHIFVSHGHQDHLGDTIDLANANDALVITNAEIAGYLSTFGIDTHPMHIGGRYKFDFGSVKLTPALHGSSIETDEGILYAGNPCGFLIEMMGKKIYYAGDTGLSMDMKLLRDDGIDIAILPIGGNYTMDIDDAVKAVKLIEPKLAIPMHYNTFPLIKADPLEFKKKNIYSETKVLDIGESYSF</sequence>
<evidence type="ECO:0000256" key="1">
    <source>
        <dbReference type="ARBA" id="ARBA00022801"/>
    </source>
</evidence>
<dbReference type="InterPro" id="IPR001279">
    <property type="entry name" value="Metallo-B-lactamas"/>
</dbReference>
<comment type="similarity">
    <text evidence="2">Belongs to the UPF0173 family.</text>
</comment>
<dbReference type="InterPro" id="IPR022877">
    <property type="entry name" value="UPF0173"/>
</dbReference>
<reference evidence="4 5" key="1">
    <citation type="submission" date="2019-03" db="EMBL/GenBank/DDBJ databases">
        <title>Draft genome sequence data and analysis of a Fermenting Bacterium, Soehngenia longevitae strain 1933PT, isolated from petroleum reservoir in Azerbaijan.</title>
        <authorList>
            <person name="Grouzdev D.S."/>
            <person name="Bidzhieva S.K."/>
            <person name="Sokolova D.S."/>
            <person name="Tourova T.P."/>
            <person name="Poltaraus A.B."/>
            <person name="Nazina T.N."/>
        </authorList>
    </citation>
    <scope>NUCLEOTIDE SEQUENCE [LARGE SCALE GENOMIC DNA]</scope>
    <source>
        <strain evidence="4 5">1933P</strain>
    </source>
</reference>